<evidence type="ECO:0000256" key="2">
    <source>
        <dbReference type="ARBA" id="ARBA00023125"/>
    </source>
</evidence>
<keyword evidence="1" id="KW-0805">Transcription regulation</keyword>
<dbReference type="Gene3D" id="1.10.10.10">
    <property type="entry name" value="Winged helix-like DNA-binding domain superfamily/Winged helix DNA-binding domain"/>
    <property type="match status" value="1"/>
</dbReference>
<keyword evidence="2" id="KW-0238">DNA-binding</keyword>
<dbReference type="SUPFAM" id="SSF55781">
    <property type="entry name" value="GAF domain-like"/>
    <property type="match status" value="1"/>
</dbReference>
<dbReference type="AlphaFoldDB" id="A0A6J4Q975"/>
<dbReference type="GO" id="GO:0003700">
    <property type="term" value="F:DNA-binding transcription factor activity"/>
    <property type="evidence" value="ECO:0007669"/>
    <property type="project" value="TreeGrafter"/>
</dbReference>
<organism evidence="6">
    <name type="scientific">uncultured Rubrobacteraceae bacterium</name>
    <dbReference type="NCBI Taxonomy" id="349277"/>
    <lineage>
        <taxon>Bacteria</taxon>
        <taxon>Bacillati</taxon>
        <taxon>Actinomycetota</taxon>
        <taxon>Rubrobacteria</taxon>
        <taxon>Rubrobacterales</taxon>
        <taxon>Rubrobacteraceae</taxon>
        <taxon>environmental samples</taxon>
    </lineage>
</organism>
<dbReference type="GO" id="GO:0045892">
    <property type="term" value="P:negative regulation of DNA-templated transcription"/>
    <property type="evidence" value="ECO:0007669"/>
    <property type="project" value="TreeGrafter"/>
</dbReference>
<gene>
    <name evidence="6" type="ORF">AVDCRST_MAG78-1910</name>
</gene>
<sequence>MLTFAGTGGSLGVSEISRRLGLSKAVVYRILRSLVSRRLLSVDEDRGGRYRLGPAAATLGARALRDLDLRENALPILRRLQQETGETATVSELVGVSRVYLDQVPSLKEIKMTVELGRPFPLHAGASSRTILAFAPPDLRTQILDGPLEALTPKTIVDRAELEAELAQNTREEAAASFGERQPGAASVAGPLLAADGHAIGSISVCGPVDRFGEETVRRLKPLVRGAAREVSGELGWEEKGDEGG</sequence>
<dbReference type="PROSITE" id="PS51077">
    <property type="entry name" value="HTH_ICLR"/>
    <property type="match status" value="1"/>
</dbReference>
<dbReference type="SUPFAM" id="SSF46785">
    <property type="entry name" value="Winged helix' DNA-binding domain"/>
    <property type="match status" value="1"/>
</dbReference>
<dbReference type="SMART" id="SM00346">
    <property type="entry name" value="HTH_ICLR"/>
    <property type="match status" value="1"/>
</dbReference>
<name>A0A6J4Q975_9ACTN</name>
<dbReference type="PROSITE" id="PS51078">
    <property type="entry name" value="ICLR_ED"/>
    <property type="match status" value="1"/>
</dbReference>
<evidence type="ECO:0000313" key="6">
    <source>
        <dbReference type="EMBL" id="CAA9434008.1"/>
    </source>
</evidence>
<protein>
    <submittedName>
        <fullName evidence="6">Transcriptional regulator, IclR family</fullName>
    </submittedName>
</protein>
<dbReference type="InterPro" id="IPR029016">
    <property type="entry name" value="GAF-like_dom_sf"/>
</dbReference>
<evidence type="ECO:0000259" key="4">
    <source>
        <dbReference type="PROSITE" id="PS51077"/>
    </source>
</evidence>
<evidence type="ECO:0000256" key="1">
    <source>
        <dbReference type="ARBA" id="ARBA00023015"/>
    </source>
</evidence>
<dbReference type="EMBL" id="CADCVB010000124">
    <property type="protein sequence ID" value="CAA9434008.1"/>
    <property type="molecule type" value="Genomic_DNA"/>
</dbReference>
<dbReference type="InterPro" id="IPR050707">
    <property type="entry name" value="HTH_MetabolicPath_Reg"/>
</dbReference>
<dbReference type="InterPro" id="IPR036390">
    <property type="entry name" value="WH_DNA-bd_sf"/>
</dbReference>
<accession>A0A6J4Q975</accession>
<dbReference type="Gene3D" id="3.30.450.40">
    <property type="match status" value="1"/>
</dbReference>
<proteinExistence type="predicted"/>
<dbReference type="InterPro" id="IPR014757">
    <property type="entry name" value="Tscrpt_reg_IclR_C"/>
</dbReference>
<dbReference type="Pfam" id="PF01614">
    <property type="entry name" value="IclR_C"/>
    <property type="match status" value="1"/>
</dbReference>
<dbReference type="PANTHER" id="PTHR30136:SF24">
    <property type="entry name" value="HTH-TYPE TRANSCRIPTIONAL REPRESSOR ALLR"/>
    <property type="match status" value="1"/>
</dbReference>
<evidence type="ECO:0000256" key="3">
    <source>
        <dbReference type="ARBA" id="ARBA00023163"/>
    </source>
</evidence>
<reference evidence="6" key="1">
    <citation type="submission" date="2020-02" db="EMBL/GenBank/DDBJ databases">
        <authorList>
            <person name="Meier V. D."/>
        </authorList>
    </citation>
    <scope>NUCLEOTIDE SEQUENCE</scope>
    <source>
        <strain evidence="6">AVDCRST_MAG78</strain>
    </source>
</reference>
<feature type="domain" description="IclR-ED" evidence="5">
    <location>
        <begin position="55"/>
        <end position="237"/>
    </location>
</feature>
<dbReference type="Pfam" id="PF09339">
    <property type="entry name" value="HTH_IclR"/>
    <property type="match status" value="1"/>
</dbReference>
<evidence type="ECO:0000259" key="5">
    <source>
        <dbReference type="PROSITE" id="PS51078"/>
    </source>
</evidence>
<feature type="domain" description="HTH iclR-type" evidence="4">
    <location>
        <begin position="1"/>
        <end position="54"/>
    </location>
</feature>
<dbReference type="InterPro" id="IPR005471">
    <property type="entry name" value="Tscrpt_reg_IclR_N"/>
</dbReference>
<dbReference type="InterPro" id="IPR036388">
    <property type="entry name" value="WH-like_DNA-bd_sf"/>
</dbReference>
<dbReference type="GO" id="GO:0003677">
    <property type="term" value="F:DNA binding"/>
    <property type="evidence" value="ECO:0007669"/>
    <property type="project" value="UniProtKB-KW"/>
</dbReference>
<keyword evidence="3" id="KW-0804">Transcription</keyword>
<dbReference type="PANTHER" id="PTHR30136">
    <property type="entry name" value="HELIX-TURN-HELIX TRANSCRIPTIONAL REGULATOR, ICLR FAMILY"/>
    <property type="match status" value="1"/>
</dbReference>